<dbReference type="SUPFAM" id="SSF56925">
    <property type="entry name" value="OMPA-like"/>
    <property type="match status" value="1"/>
</dbReference>
<evidence type="ECO:0000256" key="1">
    <source>
        <dbReference type="SAM" id="MobiDB-lite"/>
    </source>
</evidence>
<dbReference type="AlphaFoldDB" id="A0A7C3KFH4"/>
<proteinExistence type="predicted"/>
<evidence type="ECO:0000313" key="2">
    <source>
        <dbReference type="EMBL" id="HFM98748.1"/>
    </source>
</evidence>
<dbReference type="InterPro" id="IPR011250">
    <property type="entry name" value="OMP/PagP_B-barrel"/>
</dbReference>
<feature type="region of interest" description="Disordered" evidence="1">
    <location>
        <begin position="92"/>
        <end position="130"/>
    </location>
</feature>
<feature type="compositionally biased region" description="Low complexity" evidence="1">
    <location>
        <begin position="99"/>
        <end position="115"/>
    </location>
</feature>
<name>A0A7C3KFH4_9CYAN</name>
<dbReference type="EMBL" id="DSRU01000198">
    <property type="protein sequence ID" value="HFM98748.1"/>
    <property type="molecule type" value="Genomic_DNA"/>
</dbReference>
<comment type="caution">
    <text evidence="2">The sequence shown here is derived from an EMBL/GenBank/DDBJ whole genome shotgun (WGS) entry which is preliminary data.</text>
</comment>
<reference evidence="2" key="1">
    <citation type="journal article" date="2020" name="mSystems">
        <title>Genome- and Community-Level Interaction Insights into Carbon Utilization and Element Cycling Functions of Hydrothermarchaeota in Hydrothermal Sediment.</title>
        <authorList>
            <person name="Zhou Z."/>
            <person name="Liu Y."/>
            <person name="Xu W."/>
            <person name="Pan J."/>
            <person name="Luo Z.H."/>
            <person name="Li M."/>
        </authorList>
    </citation>
    <scope>NUCLEOTIDE SEQUENCE [LARGE SCALE GENOMIC DNA]</scope>
    <source>
        <strain evidence="2">SpSt-418</strain>
    </source>
</reference>
<protein>
    <submittedName>
        <fullName evidence="2">Uncharacterized protein</fullName>
    </submittedName>
</protein>
<sequence length="404" mass="43284">MRPTPFQVGIGLLVNAIAFTTVPVHAELSSVFHNDAASETSSSRNLESPRSGSIVKHAAGLLPQSDTNLAAETHTSALLEIPFSLNALAQSGAPNPQVAEPASESAEPATESTEPIPEPPEPVTQAAPPNDWQVSAKPYIFVPFRVKLDATVAGRSASIDLGLSDILDFDRAFDAGVFVEAQKGRFGLILNGFYVSAKNSGNLGVTFPAGTLPGVGASIPIPVRASADASLSIRQGVIDLAASYRAVNTKLGDPTAPNPFPRLLVSPFLGLRINILRQKLEVDDVRLNNIPVGNLPLPITLPVDQDFRFNRTSVEPLLGAQIELALSERWAFNIWGDVSGFNISADQNLTWNVIVSAQYNFSSSTALELGYRFNGFSFEDGEGLRRAKVDLRQNGVQLAVLFRF</sequence>
<organism evidence="2">
    <name type="scientific">Oscillatoriales cyanobacterium SpSt-418</name>
    <dbReference type="NCBI Taxonomy" id="2282169"/>
    <lineage>
        <taxon>Bacteria</taxon>
        <taxon>Bacillati</taxon>
        <taxon>Cyanobacteriota</taxon>
        <taxon>Cyanophyceae</taxon>
        <taxon>Oscillatoriophycideae</taxon>
        <taxon>Oscillatoriales</taxon>
    </lineage>
</organism>
<gene>
    <name evidence="2" type="ORF">ENR64_13525</name>
</gene>
<accession>A0A7C3KFH4</accession>
<dbReference type="Gene3D" id="2.40.160.20">
    <property type="match status" value="1"/>
</dbReference>